<reference evidence="2" key="1">
    <citation type="journal article" date="2020" name="Stud. Mycol.">
        <title>101 Dothideomycetes genomes: a test case for predicting lifestyles and emergence of pathogens.</title>
        <authorList>
            <person name="Haridas S."/>
            <person name="Albert R."/>
            <person name="Binder M."/>
            <person name="Bloem J."/>
            <person name="Labutti K."/>
            <person name="Salamov A."/>
            <person name="Andreopoulos B."/>
            <person name="Baker S."/>
            <person name="Barry K."/>
            <person name="Bills G."/>
            <person name="Bluhm B."/>
            <person name="Cannon C."/>
            <person name="Castanera R."/>
            <person name="Culley D."/>
            <person name="Daum C."/>
            <person name="Ezra D."/>
            <person name="Gonzalez J."/>
            <person name="Henrissat B."/>
            <person name="Kuo A."/>
            <person name="Liang C."/>
            <person name="Lipzen A."/>
            <person name="Lutzoni F."/>
            <person name="Magnuson J."/>
            <person name="Mondo S."/>
            <person name="Nolan M."/>
            <person name="Ohm R."/>
            <person name="Pangilinan J."/>
            <person name="Park H.-J."/>
            <person name="Ramirez L."/>
            <person name="Alfaro M."/>
            <person name="Sun H."/>
            <person name="Tritt A."/>
            <person name="Yoshinaga Y."/>
            <person name="Zwiers L.-H."/>
            <person name="Turgeon B."/>
            <person name="Goodwin S."/>
            <person name="Spatafora J."/>
            <person name="Crous P."/>
            <person name="Grigoriev I."/>
        </authorList>
    </citation>
    <scope>NUCLEOTIDE SEQUENCE</scope>
    <source>
        <strain evidence="2">CBS 690.94</strain>
    </source>
</reference>
<dbReference type="AlphaFoldDB" id="A0A9P4P5X2"/>
<feature type="region of interest" description="Disordered" evidence="1">
    <location>
        <begin position="33"/>
        <end position="62"/>
    </location>
</feature>
<name>A0A9P4P5X2_9PLEO</name>
<dbReference type="OrthoDB" id="3783451at2759"/>
<protein>
    <submittedName>
        <fullName evidence="2">Uncharacterized protein</fullName>
    </submittedName>
</protein>
<comment type="caution">
    <text evidence="2">The sequence shown here is derived from an EMBL/GenBank/DDBJ whole genome shotgun (WGS) entry which is preliminary data.</text>
</comment>
<organism evidence="2 3">
    <name type="scientific">Karstenula rhodostoma CBS 690.94</name>
    <dbReference type="NCBI Taxonomy" id="1392251"/>
    <lineage>
        <taxon>Eukaryota</taxon>
        <taxon>Fungi</taxon>
        <taxon>Dikarya</taxon>
        <taxon>Ascomycota</taxon>
        <taxon>Pezizomycotina</taxon>
        <taxon>Dothideomycetes</taxon>
        <taxon>Pleosporomycetidae</taxon>
        <taxon>Pleosporales</taxon>
        <taxon>Massarineae</taxon>
        <taxon>Didymosphaeriaceae</taxon>
        <taxon>Karstenula</taxon>
    </lineage>
</organism>
<keyword evidence="3" id="KW-1185">Reference proteome</keyword>
<evidence type="ECO:0000313" key="2">
    <source>
        <dbReference type="EMBL" id="KAF2437343.1"/>
    </source>
</evidence>
<gene>
    <name evidence="2" type="ORF">P171DRAFT_373401</name>
</gene>
<dbReference type="Proteomes" id="UP000799764">
    <property type="component" value="Unassembled WGS sequence"/>
</dbReference>
<feature type="compositionally biased region" description="Basic and acidic residues" evidence="1">
    <location>
        <begin position="33"/>
        <end position="54"/>
    </location>
</feature>
<accession>A0A9P4P5X2</accession>
<proteinExistence type="predicted"/>
<evidence type="ECO:0000313" key="3">
    <source>
        <dbReference type="Proteomes" id="UP000799764"/>
    </source>
</evidence>
<sequence length="62" mass="7288">IALHEFVIQFHEYLNANEDELVRCEDENCADEEGLKDTLEEDAHRKTQPRRENEDAGEVLLF</sequence>
<dbReference type="EMBL" id="MU001516">
    <property type="protein sequence ID" value="KAF2437343.1"/>
    <property type="molecule type" value="Genomic_DNA"/>
</dbReference>
<feature type="non-terminal residue" evidence="2">
    <location>
        <position position="1"/>
    </location>
</feature>
<evidence type="ECO:0000256" key="1">
    <source>
        <dbReference type="SAM" id="MobiDB-lite"/>
    </source>
</evidence>